<proteinExistence type="predicted"/>
<keyword evidence="1" id="KW-0472">Membrane</keyword>
<dbReference type="RefSeq" id="WP_100535466.1">
    <property type="nucleotide sequence ID" value="NZ_JBHRWM010000027.1"/>
</dbReference>
<evidence type="ECO:0008006" key="4">
    <source>
        <dbReference type="Google" id="ProtNLM"/>
    </source>
</evidence>
<evidence type="ECO:0000313" key="3">
    <source>
        <dbReference type="Proteomes" id="UP000243446"/>
    </source>
</evidence>
<name>A0A2H9YPC4_9GAMM</name>
<dbReference type="Proteomes" id="UP000243446">
    <property type="component" value="Unassembled WGS sequence"/>
</dbReference>
<feature type="transmembrane region" description="Helical" evidence="1">
    <location>
        <begin position="354"/>
        <end position="373"/>
    </location>
</feature>
<evidence type="ECO:0000313" key="2">
    <source>
        <dbReference type="EMBL" id="PJO74491.1"/>
    </source>
</evidence>
<reference evidence="2 3" key="1">
    <citation type="submission" date="2017-11" db="EMBL/GenBank/DDBJ databases">
        <title>Revising the taxonomy of the Acinetobacter lwoffii group: the description of Acinetobacter pseudolwoffii sp. nov. and emended description of Acinetobacter lwoffii.</title>
        <authorList>
            <person name="Nemec A."/>
            <person name="Radolfova-Krizova L."/>
        </authorList>
    </citation>
    <scope>NUCLEOTIDE SEQUENCE [LARGE SCALE GENOMIC DNA]</scope>
    <source>
        <strain evidence="2 3">ANC 5044</strain>
    </source>
</reference>
<feature type="transmembrane region" description="Helical" evidence="1">
    <location>
        <begin position="48"/>
        <end position="63"/>
    </location>
</feature>
<keyword evidence="1" id="KW-0812">Transmembrane</keyword>
<gene>
    <name evidence="2" type="ORF">CWI32_12845</name>
</gene>
<protein>
    <recommendedName>
        <fullName evidence="4">O-antigen ligase domain-containing protein</fullName>
    </recommendedName>
</protein>
<keyword evidence="1" id="KW-1133">Transmembrane helix</keyword>
<feature type="transmembrane region" description="Helical" evidence="1">
    <location>
        <begin position="169"/>
        <end position="185"/>
    </location>
</feature>
<feature type="transmembrane region" description="Helical" evidence="1">
    <location>
        <begin position="131"/>
        <end position="149"/>
    </location>
</feature>
<feature type="transmembrane region" description="Helical" evidence="1">
    <location>
        <begin position="25"/>
        <end position="42"/>
    </location>
</feature>
<feature type="transmembrane region" description="Helical" evidence="1">
    <location>
        <begin position="75"/>
        <end position="93"/>
    </location>
</feature>
<feature type="transmembrane region" description="Helical" evidence="1">
    <location>
        <begin position="232"/>
        <end position="250"/>
    </location>
</feature>
<comment type="caution">
    <text evidence="2">The sequence shown here is derived from an EMBL/GenBank/DDBJ whole genome shotgun (WGS) entry which is preliminary data.</text>
</comment>
<feature type="transmembrane region" description="Helical" evidence="1">
    <location>
        <begin position="99"/>
        <end position="119"/>
    </location>
</feature>
<dbReference type="EMBL" id="PHRG01000009">
    <property type="protein sequence ID" value="PJO74491.1"/>
    <property type="molecule type" value="Genomic_DNA"/>
</dbReference>
<accession>A0A2H9YPC4</accession>
<dbReference type="AlphaFoldDB" id="A0A2H9YPC4"/>
<organism evidence="2 3">
    <name type="scientific">Acinetobacter pseudolwoffii</name>
    <dbReference type="NCBI Taxonomy" id="2053287"/>
    <lineage>
        <taxon>Bacteria</taxon>
        <taxon>Pseudomonadati</taxon>
        <taxon>Pseudomonadota</taxon>
        <taxon>Gammaproteobacteria</taxon>
        <taxon>Moraxellales</taxon>
        <taxon>Moraxellaceae</taxon>
        <taxon>Acinetobacter</taxon>
    </lineage>
</organism>
<evidence type="ECO:0000256" key="1">
    <source>
        <dbReference type="SAM" id="Phobius"/>
    </source>
</evidence>
<feature type="transmembrane region" description="Helical" evidence="1">
    <location>
        <begin position="315"/>
        <end position="334"/>
    </location>
</feature>
<feature type="transmembrane region" description="Helical" evidence="1">
    <location>
        <begin position="192"/>
        <end position="220"/>
    </location>
</feature>
<dbReference type="GeneID" id="97178191"/>
<sequence length="380" mass="44417">MIILNESNSKNNIIFLSDSNVKDKVIIYLILFSFFLSQFYFWSSGVPQFSHLFIMGALLLFFSKKSEINIEYSSIILLFVGYTICVNFAWYLIILDYSYMMSTVYWIFNLLFFLLMTNLNQVQVKFFYEKLLFLIPFSYVIEIIIWASNLGRYDFEPRYNGLFNDPNQMAFWVLSTCAIYLYISGSNFKKIIVYSLALFLILLTMSRSASIGFLMLTLGFIFSQKGDLDKRILVFFGTFVCFSILCYFLYNMGVFDNVVLRFIEGFDQRNSQAEGRGLLNFLDYPQYLIFGAGQGAHWLYSPANNEIHSTWLGILFYYGIIGITLFLIFLYQIFKKLSLSNKIILLGPMLYGFTTYSARTLIFWFLLAAFLLFSNNNKEE</sequence>